<dbReference type="Pfam" id="PF00563">
    <property type="entry name" value="EAL"/>
    <property type="match status" value="1"/>
</dbReference>
<accession>A0A317U1H2</accession>
<protein>
    <recommendedName>
        <fullName evidence="1">EAL domain-containing protein</fullName>
    </recommendedName>
</protein>
<dbReference type="GO" id="GO:0071111">
    <property type="term" value="F:cyclic-guanylate-specific phosphodiesterase activity"/>
    <property type="evidence" value="ECO:0007669"/>
    <property type="project" value="InterPro"/>
</dbReference>
<dbReference type="AlphaFoldDB" id="A0A317U1H2"/>
<dbReference type="PANTHER" id="PTHR33121">
    <property type="entry name" value="CYCLIC DI-GMP PHOSPHODIESTERASE PDEF"/>
    <property type="match status" value="1"/>
</dbReference>
<feature type="domain" description="EAL" evidence="1">
    <location>
        <begin position="1"/>
        <end position="71"/>
    </location>
</feature>
<evidence type="ECO:0000313" key="3">
    <source>
        <dbReference type="Proteomes" id="UP000247152"/>
    </source>
</evidence>
<dbReference type="InterPro" id="IPR050706">
    <property type="entry name" value="Cyclic-di-GMP_PDE-like"/>
</dbReference>
<evidence type="ECO:0000259" key="1">
    <source>
        <dbReference type="PROSITE" id="PS50883"/>
    </source>
</evidence>
<evidence type="ECO:0000313" key="2">
    <source>
        <dbReference type="EMBL" id="PWY55883.1"/>
    </source>
</evidence>
<gene>
    <name evidence="2" type="ORF">DGG96_09060</name>
</gene>
<dbReference type="PROSITE" id="PS50883">
    <property type="entry name" value="EAL"/>
    <property type="match status" value="1"/>
</dbReference>
<dbReference type="InterPro" id="IPR035919">
    <property type="entry name" value="EAL_sf"/>
</dbReference>
<dbReference type="InterPro" id="IPR001633">
    <property type="entry name" value="EAL_dom"/>
</dbReference>
<proteinExistence type="predicted"/>
<organism evidence="2 3">
    <name type="scientific">Legionella qingyii</name>
    <dbReference type="NCBI Taxonomy" id="2184757"/>
    <lineage>
        <taxon>Bacteria</taxon>
        <taxon>Pseudomonadati</taxon>
        <taxon>Pseudomonadota</taxon>
        <taxon>Gammaproteobacteria</taxon>
        <taxon>Legionellales</taxon>
        <taxon>Legionellaceae</taxon>
        <taxon>Legionella</taxon>
    </lineage>
</organism>
<dbReference type="Proteomes" id="UP000247152">
    <property type="component" value="Unassembled WGS sequence"/>
</dbReference>
<name>A0A317U1H2_9GAMM</name>
<dbReference type="SUPFAM" id="SSF141868">
    <property type="entry name" value="EAL domain-like"/>
    <property type="match status" value="1"/>
</dbReference>
<comment type="caution">
    <text evidence="2">The sequence shown here is derived from an EMBL/GenBank/DDBJ whole genome shotgun (WGS) entry which is preliminary data.</text>
</comment>
<dbReference type="Gene3D" id="3.20.20.450">
    <property type="entry name" value="EAL domain"/>
    <property type="match status" value="1"/>
</dbReference>
<reference evidence="2 3" key="1">
    <citation type="submission" date="2018-05" db="EMBL/GenBank/DDBJ databases">
        <title>Legionella qingyii sp.nov., whole genome shotgun sequence.</title>
        <authorList>
            <person name="Wu H."/>
            <person name="Zhu Q."/>
            <person name="Hu C."/>
        </authorList>
    </citation>
    <scope>NUCLEOTIDE SEQUENCE [LARGE SCALE GENOMIC DNA]</scope>
    <source>
        <strain evidence="2 3">HEB18</strain>
    </source>
</reference>
<dbReference type="PANTHER" id="PTHR33121:SF70">
    <property type="entry name" value="SIGNALING PROTEIN YKOW"/>
    <property type="match status" value="1"/>
</dbReference>
<dbReference type="EMBL" id="QHJG01000013">
    <property type="protein sequence ID" value="PWY55883.1"/>
    <property type="molecule type" value="Genomic_DNA"/>
</dbReference>
<sequence>MENFIKIMLEKFSLQPSFLEMEVTESQMMSDPKRSMEVLSSLQKLGVQISIDDFGVGYSSFEYLKKFRPTE</sequence>